<evidence type="ECO:0000256" key="7">
    <source>
        <dbReference type="ARBA" id="ARBA00023136"/>
    </source>
</evidence>
<evidence type="ECO:0000256" key="4">
    <source>
        <dbReference type="ARBA" id="ARBA00022692"/>
    </source>
</evidence>
<evidence type="ECO:0000256" key="1">
    <source>
        <dbReference type="ARBA" id="ARBA00004323"/>
    </source>
</evidence>
<dbReference type="GO" id="GO:0008146">
    <property type="term" value="F:sulfotransferase activity"/>
    <property type="evidence" value="ECO:0007669"/>
    <property type="project" value="InterPro"/>
</dbReference>
<dbReference type="Proteomes" id="UP000515135">
    <property type="component" value="Unplaced"/>
</dbReference>
<keyword evidence="5" id="KW-1133">Transmembrane helix</keyword>
<name>A0A6P4YCG4_BRABE</name>
<dbReference type="GO" id="GO:0016051">
    <property type="term" value="P:carbohydrate biosynthetic process"/>
    <property type="evidence" value="ECO:0007669"/>
    <property type="project" value="InterPro"/>
</dbReference>
<keyword evidence="3 9" id="KW-0808">Transferase</keyword>
<keyword evidence="6 9" id="KW-0333">Golgi apparatus</keyword>
<evidence type="ECO:0000256" key="8">
    <source>
        <dbReference type="ARBA" id="ARBA00023180"/>
    </source>
</evidence>
<evidence type="ECO:0000313" key="10">
    <source>
        <dbReference type="Proteomes" id="UP000515135"/>
    </source>
</evidence>
<evidence type="ECO:0000256" key="5">
    <source>
        <dbReference type="ARBA" id="ARBA00022989"/>
    </source>
</evidence>
<keyword evidence="8 9" id="KW-0325">Glycoprotein</keyword>
<evidence type="ECO:0000256" key="9">
    <source>
        <dbReference type="RuleBase" id="RU364020"/>
    </source>
</evidence>
<keyword evidence="7" id="KW-0472">Membrane</keyword>
<keyword evidence="4" id="KW-0812">Transmembrane</keyword>
<organism evidence="10 11">
    <name type="scientific">Branchiostoma belcheri</name>
    <name type="common">Amphioxus</name>
    <dbReference type="NCBI Taxonomy" id="7741"/>
    <lineage>
        <taxon>Eukaryota</taxon>
        <taxon>Metazoa</taxon>
        <taxon>Chordata</taxon>
        <taxon>Cephalochordata</taxon>
        <taxon>Leptocardii</taxon>
        <taxon>Amphioxiformes</taxon>
        <taxon>Branchiostomatidae</taxon>
        <taxon>Branchiostoma</taxon>
    </lineage>
</organism>
<dbReference type="RefSeq" id="XP_019616482.1">
    <property type="nucleotide sequence ID" value="XM_019760923.1"/>
</dbReference>
<comment type="subcellular location">
    <subcellularLocation>
        <location evidence="1 9">Golgi apparatus membrane</location>
        <topology evidence="1 9">Single-pass type II membrane protein</topology>
    </subcellularLocation>
</comment>
<dbReference type="OrthoDB" id="2019940at2759"/>
<reference evidence="11" key="1">
    <citation type="submission" date="2025-08" db="UniProtKB">
        <authorList>
            <consortium name="RefSeq"/>
        </authorList>
    </citation>
    <scope>IDENTIFICATION</scope>
    <source>
        <tissue evidence="11">Gonad</tissue>
    </source>
</reference>
<dbReference type="GeneID" id="109464000"/>
<dbReference type="KEGG" id="bbel:109464000"/>
<dbReference type="PANTHER" id="PTHR12137">
    <property type="entry name" value="CARBOHYDRATE SULFOTRANSFERASE"/>
    <property type="match status" value="1"/>
</dbReference>
<protein>
    <recommendedName>
        <fullName evidence="9">Carbohydrate sulfotransferase</fullName>
        <ecNumber evidence="9">2.8.2.-</ecNumber>
    </recommendedName>
</protein>
<keyword evidence="10" id="KW-1185">Reference proteome</keyword>
<gene>
    <name evidence="11" type="primary">LOC109464000</name>
</gene>
<keyword evidence="9" id="KW-0735">Signal-anchor</keyword>
<dbReference type="AlphaFoldDB" id="A0A6P4YCG4"/>
<evidence type="ECO:0000256" key="6">
    <source>
        <dbReference type="ARBA" id="ARBA00023034"/>
    </source>
</evidence>
<dbReference type="Pfam" id="PF03567">
    <property type="entry name" value="Sulfotransfer_2"/>
    <property type="match status" value="1"/>
</dbReference>
<comment type="similarity">
    <text evidence="2 9">Belongs to the sulfotransferase 2 family.</text>
</comment>
<dbReference type="GO" id="GO:0000139">
    <property type="term" value="C:Golgi membrane"/>
    <property type="evidence" value="ECO:0007669"/>
    <property type="project" value="UniProtKB-SubCell"/>
</dbReference>
<dbReference type="InterPro" id="IPR018011">
    <property type="entry name" value="Carb_sulfotrans_8-10"/>
</dbReference>
<evidence type="ECO:0000256" key="2">
    <source>
        <dbReference type="ARBA" id="ARBA00006339"/>
    </source>
</evidence>
<accession>A0A6P4YCG4</accession>
<evidence type="ECO:0000313" key="11">
    <source>
        <dbReference type="RefSeq" id="XP_019616482.1"/>
    </source>
</evidence>
<proteinExistence type="inferred from homology"/>
<sequence>MYNLQHDTNVSIADNKRIQIHRYPFKLLNSYSMEDAAMRLKTYNKLIVVRDPLERLASAWLEKFVHSKLRFSYIRTLQQEVWKSKVENTTTNKSLRGDLPPISFRDFIWSIINNKYRDVHWEPFFSLCAPCQVQYDFIAHTDTLVEDLRLFFHRSGIVGKDGILPRQHPSRAKANFGNTFQEVPTEDIFRIGEIYKPDFEMFGYSFDQDLEMIEKERPNTLKQNA</sequence>
<keyword evidence="9" id="KW-0119">Carbohydrate metabolism</keyword>
<dbReference type="PANTHER" id="PTHR12137:SF33">
    <property type="entry name" value="CARBOHYDRATE SULFOTRANSFERASE 14"/>
    <property type="match status" value="1"/>
</dbReference>
<evidence type="ECO:0000256" key="3">
    <source>
        <dbReference type="ARBA" id="ARBA00022679"/>
    </source>
</evidence>
<dbReference type="InterPro" id="IPR005331">
    <property type="entry name" value="Sulfotransferase"/>
</dbReference>
<dbReference type="EC" id="2.8.2.-" evidence="9"/>